<gene>
    <name evidence="2" type="ORF">Athens101428_326</name>
</gene>
<protein>
    <recommendedName>
        <fullName evidence="4">General secretion pathway protein GspG</fullName>
    </recommendedName>
</protein>
<reference evidence="2 3" key="1">
    <citation type="submission" date="2017-07" db="EMBL/GenBank/DDBJ databases">
        <title>Mechanisms for carbon and nitrogen cycling indicate functional differentiation within the Candidate Phyla Radiation.</title>
        <authorList>
            <person name="Danczak R.E."/>
            <person name="Johnston M.D."/>
            <person name="Kenah C."/>
            <person name="Slattery M."/>
            <person name="Wrighton K.C."/>
            <person name="Wilkins M.J."/>
        </authorList>
    </citation>
    <scope>NUCLEOTIDE SEQUENCE [LARGE SCALE GENOMIC DNA]</scope>
    <source>
        <strain evidence="2">Athens1014_28</strain>
    </source>
</reference>
<dbReference type="EMBL" id="VMGN01000015">
    <property type="protein sequence ID" value="TSC94340.1"/>
    <property type="molecule type" value="Genomic_DNA"/>
</dbReference>
<dbReference type="AlphaFoldDB" id="A0A554LN75"/>
<evidence type="ECO:0000313" key="3">
    <source>
        <dbReference type="Proteomes" id="UP000316495"/>
    </source>
</evidence>
<organism evidence="2 3">
    <name type="scientific">Candidatus Berkelbacteria bacterium Athens1014_28</name>
    <dbReference type="NCBI Taxonomy" id="2017145"/>
    <lineage>
        <taxon>Bacteria</taxon>
        <taxon>Candidatus Berkelbacteria</taxon>
    </lineage>
</organism>
<dbReference type="SUPFAM" id="SSF54523">
    <property type="entry name" value="Pili subunits"/>
    <property type="match status" value="1"/>
</dbReference>
<dbReference type="Proteomes" id="UP000316495">
    <property type="component" value="Unassembled WGS sequence"/>
</dbReference>
<keyword evidence="1" id="KW-0812">Transmembrane</keyword>
<evidence type="ECO:0008006" key="4">
    <source>
        <dbReference type="Google" id="ProtNLM"/>
    </source>
</evidence>
<evidence type="ECO:0000256" key="1">
    <source>
        <dbReference type="SAM" id="Phobius"/>
    </source>
</evidence>
<proteinExistence type="predicted"/>
<dbReference type="InterPro" id="IPR045584">
    <property type="entry name" value="Pilin-like"/>
</dbReference>
<dbReference type="Pfam" id="PF07963">
    <property type="entry name" value="N_methyl"/>
    <property type="match status" value="1"/>
</dbReference>
<dbReference type="Gene3D" id="3.30.700.10">
    <property type="entry name" value="Glycoprotein, Type 4 Pilin"/>
    <property type="match status" value="1"/>
</dbReference>
<comment type="caution">
    <text evidence="2">The sequence shown here is derived from an EMBL/GenBank/DDBJ whole genome shotgun (WGS) entry which is preliminary data.</text>
</comment>
<dbReference type="InterPro" id="IPR012902">
    <property type="entry name" value="N_methyl_site"/>
</dbReference>
<dbReference type="NCBIfam" id="TIGR02532">
    <property type="entry name" value="IV_pilin_GFxxxE"/>
    <property type="match status" value="1"/>
</dbReference>
<sequence>MKKAFTIIELLIVISIISVLVGMVFFVATLVRNRGVNSKIDADLSMFKIALLQYQKEKGMLPTSTASDSWCKIGVDTDCLKELLDGKYVAKLQKGPNDKCGPLSGDFDKECYYYFVGSNYVSISAIKTPAKYGDFPAAKDCSSTTTTTGGTKRFCVGVMK</sequence>
<evidence type="ECO:0000313" key="2">
    <source>
        <dbReference type="EMBL" id="TSC94340.1"/>
    </source>
</evidence>
<name>A0A554LN75_9BACT</name>
<keyword evidence="1" id="KW-0472">Membrane</keyword>
<keyword evidence="1" id="KW-1133">Transmembrane helix</keyword>
<feature type="transmembrane region" description="Helical" evidence="1">
    <location>
        <begin position="6"/>
        <end position="31"/>
    </location>
</feature>
<accession>A0A554LN75</accession>